<dbReference type="EMBL" id="VSRR010058094">
    <property type="protein sequence ID" value="MPC81817.1"/>
    <property type="molecule type" value="Genomic_DNA"/>
</dbReference>
<name>A0A5B7IJT5_PORTR</name>
<organism evidence="2 3">
    <name type="scientific">Portunus trituberculatus</name>
    <name type="common">Swimming crab</name>
    <name type="synonym">Neptunus trituberculatus</name>
    <dbReference type="NCBI Taxonomy" id="210409"/>
    <lineage>
        <taxon>Eukaryota</taxon>
        <taxon>Metazoa</taxon>
        <taxon>Ecdysozoa</taxon>
        <taxon>Arthropoda</taxon>
        <taxon>Crustacea</taxon>
        <taxon>Multicrustacea</taxon>
        <taxon>Malacostraca</taxon>
        <taxon>Eumalacostraca</taxon>
        <taxon>Eucarida</taxon>
        <taxon>Decapoda</taxon>
        <taxon>Pleocyemata</taxon>
        <taxon>Brachyura</taxon>
        <taxon>Eubrachyura</taxon>
        <taxon>Portunoidea</taxon>
        <taxon>Portunidae</taxon>
        <taxon>Portuninae</taxon>
        <taxon>Portunus</taxon>
    </lineage>
</organism>
<evidence type="ECO:0000313" key="3">
    <source>
        <dbReference type="Proteomes" id="UP000324222"/>
    </source>
</evidence>
<dbReference type="AlphaFoldDB" id="A0A5B7IJT5"/>
<protein>
    <submittedName>
        <fullName evidence="2">Uncharacterized protein</fullName>
    </submittedName>
</protein>
<reference evidence="2 3" key="1">
    <citation type="submission" date="2019-05" db="EMBL/GenBank/DDBJ databases">
        <title>Another draft genome of Portunus trituberculatus and its Hox gene families provides insights of decapod evolution.</title>
        <authorList>
            <person name="Jeong J.-H."/>
            <person name="Song I."/>
            <person name="Kim S."/>
            <person name="Choi T."/>
            <person name="Kim D."/>
            <person name="Ryu S."/>
            <person name="Kim W."/>
        </authorList>
    </citation>
    <scope>NUCLEOTIDE SEQUENCE [LARGE SCALE GENOMIC DNA]</scope>
    <source>
        <tissue evidence="2">Muscle</tissue>
    </source>
</reference>
<evidence type="ECO:0000313" key="2">
    <source>
        <dbReference type="EMBL" id="MPC81817.1"/>
    </source>
</evidence>
<feature type="region of interest" description="Disordered" evidence="1">
    <location>
        <begin position="112"/>
        <end position="136"/>
    </location>
</feature>
<dbReference type="Proteomes" id="UP000324222">
    <property type="component" value="Unassembled WGS sequence"/>
</dbReference>
<proteinExistence type="predicted"/>
<sequence>MSPFLMASSGLAGTAPFFTTTTTATTTITHHHPYYRYYHPHPQQYHHQHHRCNYITVFTTIAIPLLQQLNTIASPSFPPHLPIYLFHSYQHHYQFLTNYHHHYHISPRNPLTTYTASHHHHRHHRHCHHHHPSHNH</sequence>
<comment type="caution">
    <text evidence="2">The sequence shown here is derived from an EMBL/GenBank/DDBJ whole genome shotgun (WGS) entry which is preliminary data.</text>
</comment>
<evidence type="ECO:0000256" key="1">
    <source>
        <dbReference type="SAM" id="MobiDB-lite"/>
    </source>
</evidence>
<gene>
    <name evidence="2" type="ORF">E2C01_076452</name>
</gene>
<accession>A0A5B7IJT5</accession>
<keyword evidence="3" id="KW-1185">Reference proteome</keyword>
<feature type="compositionally biased region" description="Basic residues" evidence="1">
    <location>
        <begin position="117"/>
        <end position="136"/>
    </location>
</feature>